<keyword evidence="4" id="KW-1185">Reference proteome</keyword>
<name>A0A0R0JBZ1_SOYBN</name>
<proteinExistence type="predicted"/>
<keyword evidence="1" id="KW-0472">Membrane</keyword>
<dbReference type="Proteomes" id="UP000008827">
    <property type="component" value="Chromosome 6"/>
</dbReference>
<dbReference type="AlphaFoldDB" id="A0A0R0JBZ1"/>
<accession>A0A0R0JBZ1</accession>
<reference evidence="3" key="2">
    <citation type="submission" date="2018-02" db="UniProtKB">
        <authorList>
            <consortium name="EnsemblPlants"/>
        </authorList>
    </citation>
    <scope>IDENTIFICATION</scope>
    <source>
        <strain evidence="3">Williams 82</strain>
    </source>
</reference>
<reference evidence="2" key="3">
    <citation type="submission" date="2018-07" db="EMBL/GenBank/DDBJ databases">
        <title>WGS assembly of Glycine max.</title>
        <authorList>
            <person name="Schmutz J."/>
            <person name="Cannon S."/>
            <person name="Schlueter J."/>
            <person name="Ma J."/>
            <person name="Mitros T."/>
            <person name="Nelson W."/>
            <person name="Hyten D."/>
            <person name="Song Q."/>
            <person name="Thelen J."/>
            <person name="Cheng J."/>
            <person name="Xu D."/>
            <person name="Hellsten U."/>
            <person name="May G."/>
            <person name="Yu Y."/>
            <person name="Sakurai T."/>
            <person name="Umezawa T."/>
            <person name="Bhattacharyya M."/>
            <person name="Sandhu D."/>
            <person name="Valliyodan B."/>
            <person name="Lindquist E."/>
            <person name="Peto M."/>
            <person name="Grant D."/>
            <person name="Shu S."/>
            <person name="Goodstein D."/>
            <person name="Barry K."/>
            <person name="Futrell-Griggs M."/>
            <person name="Abernathy B."/>
            <person name="Du J."/>
            <person name="Tian Z."/>
            <person name="Zhu L."/>
            <person name="Gill N."/>
            <person name="Joshi T."/>
            <person name="Libault M."/>
            <person name="Sethuraman A."/>
            <person name="Zhang X."/>
            <person name="Shinozaki K."/>
            <person name="Nguyen H."/>
            <person name="Wing R."/>
            <person name="Cregan P."/>
            <person name="Specht J."/>
            <person name="Grimwood J."/>
            <person name="Rokhsar D."/>
            <person name="Stacey G."/>
            <person name="Shoemaker R."/>
            <person name="Jackson S."/>
        </authorList>
    </citation>
    <scope>NUCLEOTIDE SEQUENCE</scope>
    <source>
        <tissue evidence="2">Callus</tissue>
    </source>
</reference>
<keyword evidence="1" id="KW-0812">Transmembrane</keyword>
<protein>
    <submittedName>
        <fullName evidence="2 3">Uncharacterized protein</fullName>
    </submittedName>
</protein>
<dbReference type="Gramene" id="KRH52090">
    <property type="protein sequence ID" value="KRH52090"/>
    <property type="gene ID" value="GLYMA_06G046100"/>
</dbReference>
<gene>
    <name evidence="2" type="ORF">GLYMA_06G046100</name>
</gene>
<evidence type="ECO:0000256" key="1">
    <source>
        <dbReference type="SAM" id="Phobius"/>
    </source>
</evidence>
<dbReference type="EMBL" id="CM000839">
    <property type="protein sequence ID" value="KRH52090.1"/>
    <property type="molecule type" value="Genomic_DNA"/>
</dbReference>
<dbReference type="InParanoid" id="A0A0R0JBZ1"/>
<feature type="transmembrane region" description="Helical" evidence="1">
    <location>
        <begin position="39"/>
        <end position="64"/>
    </location>
</feature>
<evidence type="ECO:0000313" key="2">
    <source>
        <dbReference type="EMBL" id="KRH52090.1"/>
    </source>
</evidence>
<evidence type="ECO:0000313" key="3">
    <source>
        <dbReference type="EnsemblPlants" id="KRH52090"/>
    </source>
</evidence>
<dbReference type="EnsemblPlants" id="KRH52090">
    <property type="protein sequence ID" value="KRH52090"/>
    <property type="gene ID" value="GLYMA_06G046100"/>
</dbReference>
<evidence type="ECO:0000313" key="4">
    <source>
        <dbReference type="Proteomes" id="UP000008827"/>
    </source>
</evidence>
<reference evidence="2 3" key="1">
    <citation type="journal article" date="2010" name="Nature">
        <title>Genome sequence of the palaeopolyploid soybean.</title>
        <authorList>
            <person name="Schmutz J."/>
            <person name="Cannon S.B."/>
            <person name="Schlueter J."/>
            <person name="Ma J."/>
            <person name="Mitros T."/>
            <person name="Nelson W."/>
            <person name="Hyten D.L."/>
            <person name="Song Q."/>
            <person name="Thelen J.J."/>
            <person name="Cheng J."/>
            <person name="Xu D."/>
            <person name="Hellsten U."/>
            <person name="May G.D."/>
            <person name="Yu Y."/>
            <person name="Sakurai T."/>
            <person name="Umezawa T."/>
            <person name="Bhattacharyya M.K."/>
            <person name="Sandhu D."/>
            <person name="Valliyodan B."/>
            <person name="Lindquist E."/>
            <person name="Peto M."/>
            <person name="Grant D."/>
            <person name="Shu S."/>
            <person name="Goodstein D."/>
            <person name="Barry K."/>
            <person name="Futrell-Griggs M."/>
            <person name="Abernathy B."/>
            <person name="Du J."/>
            <person name="Tian Z."/>
            <person name="Zhu L."/>
            <person name="Gill N."/>
            <person name="Joshi T."/>
            <person name="Libault M."/>
            <person name="Sethuraman A."/>
            <person name="Zhang X.-C."/>
            <person name="Shinozaki K."/>
            <person name="Nguyen H.T."/>
            <person name="Wing R.A."/>
            <person name="Cregan P."/>
            <person name="Specht J."/>
            <person name="Grimwood J."/>
            <person name="Rokhsar D."/>
            <person name="Stacey G."/>
            <person name="Shoemaker R.C."/>
            <person name="Jackson S.A."/>
        </authorList>
    </citation>
    <scope>NUCLEOTIDE SEQUENCE [LARGE SCALE GENOMIC DNA]</scope>
    <source>
        <strain evidence="3">cv. Williams 82</strain>
        <tissue evidence="2">Callus</tissue>
    </source>
</reference>
<keyword evidence="1" id="KW-1133">Transmembrane helix</keyword>
<organism evidence="2">
    <name type="scientific">Glycine max</name>
    <name type="common">Soybean</name>
    <name type="synonym">Glycine hispida</name>
    <dbReference type="NCBI Taxonomy" id="3847"/>
    <lineage>
        <taxon>Eukaryota</taxon>
        <taxon>Viridiplantae</taxon>
        <taxon>Streptophyta</taxon>
        <taxon>Embryophyta</taxon>
        <taxon>Tracheophyta</taxon>
        <taxon>Spermatophyta</taxon>
        <taxon>Magnoliopsida</taxon>
        <taxon>eudicotyledons</taxon>
        <taxon>Gunneridae</taxon>
        <taxon>Pentapetalae</taxon>
        <taxon>rosids</taxon>
        <taxon>fabids</taxon>
        <taxon>Fabales</taxon>
        <taxon>Fabaceae</taxon>
        <taxon>Papilionoideae</taxon>
        <taxon>50 kb inversion clade</taxon>
        <taxon>NPAAA clade</taxon>
        <taxon>indigoferoid/millettioid clade</taxon>
        <taxon>Phaseoleae</taxon>
        <taxon>Glycine</taxon>
        <taxon>Glycine subgen. Soja</taxon>
    </lineage>
</organism>
<sequence>MFYYYGNDHIGSSGHVNHLQFHSIYSLSHRIEELFMKGFLCMFFFASLFDHWLLLVFKLCFLFAGPW</sequence>